<dbReference type="AlphaFoldDB" id="A0AAX2TMW5"/>
<accession>A0AAX2TMW5</accession>
<evidence type="ECO:0000313" key="2">
    <source>
        <dbReference type="Proteomes" id="UP000307092"/>
    </source>
</evidence>
<protein>
    <recommendedName>
        <fullName evidence="3">XRE family transcriptional regulator</fullName>
    </recommendedName>
</protein>
<dbReference type="InterPro" id="IPR010982">
    <property type="entry name" value="Lambda_DNA-bd_dom_sf"/>
</dbReference>
<dbReference type="RefSeq" id="WP_003689136.1">
    <property type="nucleotide sequence ID" value="NZ_BLTM01000085.1"/>
</dbReference>
<dbReference type="GO" id="GO:0003677">
    <property type="term" value="F:DNA binding"/>
    <property type="evidence" value="ECO:0007669"/>
    <property type="project" value="InterPro"/>
</dbReference>
<dbReference type="EMBL" id="SUQX01000039">
    <property type="protein sequence ID" value="TJX04218.1"/>
    <property type="molecule type" value="Genomic_DNA"/>
</dbReference>
<sequence>MDEPRDLVLFLKEKMSSAAIAKEVGCSKEFINKIGNGERKNPRYQIVDSLRSLYRKNQNQPK</sequence>
<dbReference type="Proteomes" id="UP000307092">
    <property type="component" value="Unassembled WGS sequence"/>
</dbReference>
<evidence type="ECO:0000313" key="1">
    <source>
        <dbReference type="EMBL" id="TJX04218.1"/>
    </source>
</evidence>
<dbReference type="SUPFAM" id="SSF47413">
    <property type="entry name" value="lambda repressor-like DNA-binding domains"/>
    <property type="match status" value="1"/>
</dbReference>
<gene>
    <name evidence="1" type="ORF">E8M63_11975</name>
</gene>
<name>A0AAX2TMW5_NEIGO</name>
<proteinExistence type="predicted"/>
<evidence type="ECO:0008006" key="3">
    <source>
        <dbReference type="Google" id="ProtNLM"/>
    </source>
</evidence>
<reference evidence="1 2" key="1">
    <citation type="submission" date="2019-04" db="EMBL/GenBank/DDBJ databases">
        <title>The CDC panel for molecular diagnostics of ciprofloxacin resistance and its use for research and clinical development.</title>
        <authorList>
            <person name="Liu H."/>
            <person name="Tang K."/>
            <person name="Pham C."/>
            <person name="Schmerer M."/>
        </authorList>
    </citation>
    <scope>NUCLEOTIDE SEQUENCE [LARGE SCALE GENOMIC DNA]</scope>
    <source>
        <strain evidence="1 2">LRRBGS_0742</strain>
    </source>
</reference>
<organism evidence="1 2">
    <name type="scientific">Neisseria gonorrhoeae</name>
    <dbReference type="NCBI Taxonomy" id="485"/>
    <lineage>
        <taxon>Bacteria</taxon>
        <taxon>Pseudomonadati</taxon>
        <taxon>Pseudomonadota</taxon>
        <taxon>Betaproteobacteria</taxon>
        <taxon>Neisseriales</taxon>
        <taxon>Neisseriaceae</taxon>
        <taxon>Neisseria</taxon>
    </lineage>
</organism>
<comment type="caution">
    <text evidence="1">The sequence shown here is derived from an EMBL/GenBank/DDBJ whole genome shotgun (WGS) entry which is preliminary data.</text>
</comment>